<feature type="transmembrane region" description="Helical" evidence="11">
    <location>
        <begin position="1301"/>
        <end position="1326"/>
    </location>
</feature>
<evidence type="ECO:0000313" key="13">
    <source>
        <dbReference type="EMBL" id="PSS03505.1"/>
    </source>
</evidence>
<evidence type="ECO:0000256" key="9">
    <source>
        <dbReference type="SAM" id="Coils"/>
    </source>
</evidence>
<sequence length="1516" mass="169455">MDRDIEKAELAARDPERQVVRDDSEVEQLPPVTATSSSSGESTARNPEEELEGARKNNPLGLTRTKSGISVEQAREDFAELSKRLSSASKGPRLSREGSRRESWTQIRREISNVSRKSGASRRASQADAQKEDVVLDEEAIDVEQFDLEAALRTGLAAEQQAGIRPKHIGVIWEDLTVKGMGGMQNYVKTFPNAFIDFFDVITPVRNMLGLGKKGVESTLLDNFRGVCQPGEMVLVLGRPGSGCTTFLKTIANQRYGYTSVTGEVLYGPFTAQDFDDYRGEAVYNAEDDLHHATLTVEQTLGFALDTKTPKKLPAGMTKKQFKEQVINMLLKMFNIEHTRHTVVGGHFVRGVSGGERKRVSIAEMLITNACVLSWDNSTRGLDASTALDFVKSLRIQTDLYRTTTFVSLYQASENIYREFDKVMVIDGGKQVYFGPTDKARAYFEGLGFAPRPRQTTPDYVTGCTDEFEREYAQGFSPENAPHDPESLSASFRASDVAKGVEQEMHEYQARLKEETEQYENFKLAVKESKRTGAKRSVYAVGFHQQVWALMKRQFVLKMQDRLTLIIGWIRSIAVAIILGTLFYNLGDTSASAFSKGGVMFIALLFNAFQAFSELAGVMTGRAVVNKHKAYAFHRPSALWIAQIIVDQAFAATQILVFSIIVYFMANLYRSAGAFFTFYLMILCGNISMTLFFRVLGCISPDFDYAIKFAVVIITFFVTTSGYLIQYQSEKVWLRWIYWINALGLAFSSMMDNEFGRIDMTCVDTQLVPSGAGYDDINHQVCTLAGSTTGSSFISGTNYIVEGYSYSPSKLWRNWGIIVVLIAAFLVLNVVFGELVKFGMAGNSARIYSKPNAERKALNEALIQKRDARRKSDNVDDIGGEMKIESKSVLTWEDLCYDVPVAGGNRRLLNNIYGYVKPGELTALMGSSGAGKTTLLDVLAGRKNIGVIHGDILVDSVQPGKEFQRSTSYAEQLDMHDPSQTVREALRFSADLRQPIETPQAEKNAYVEEVIALLEMENIADAMIGSPEDGLTVEQRKRVTIGVELAAKPQLLLFLDEPTSGLDSQSAYNIVRFLQKLAKSGQAILCTIHQPNAALFENFDRLLLLKAGGRCVYFGDIGKDASVLRDYLKRHGAVAGETDNVAEFMLEAIGAGSSPRIGNRDWADIWQDSAELANVKDTISQLKETRKSDEVATDPALKREYASPLFHQLKVVCRRTNLSFWRSPNYLFTRLFNHIVIALITGLTYLNLDESRASLQYKIFVTFQVTVLPALILSQVEVMYHFKRSIFFREQSSKMYSSFTFVSSMVLAEMPYSILCAVCFFLPLYYMPNFQTESSRAGYQFFMILITEIFSVTLAQCLAALTPSLFVSSQFDPFLTILFSIFCGVTIPSTSMPSGWRWMYQLDPFTRLISGMVTTALHELPVHCKQSEFNTFTSPAGQTCGEYMENYFAAGGIGYLADNSTSNCEYCAYKSGDQYYEALGLDFNTRWRDLGIYIAFLGSNLIILVLASRFLNYNKR</sequence>
<keyword evidence="14" id="KW-1185">Reference proteome</keyword>
<feature type="region of interest" description="Disordered" evidence="10">
    <location>
        <begin position="1"/>
        <end position="131"/>
    </location>
</feature>
<feature type="transmembrane region" description="Helical" evidence="11">
    <location>
        <begin position="598"/>
        <end position="619"/>
    </location>
</feature>
<feature type="transmembrane region" description="Helical" evidence="11">
    <location>
        <begin position="1490"/>
        <end position="1511"/>
    </location>
</feature>
<feature type="transmembrane region" description="Helical" evidence="11">
    <location>
        <begin position="732"/>
        <end position="751"/>
    </location>
</feature>
<feature type="transmembrane region" description="Helical" evidence="11">
    <location>
        <begin position="705"/>
        <end position="725"/>
    </location>
</feature>
<keyword evidence="9" id="KW-0175">Coiled coil</keyword>
<keyword evidence="5" id="KW-0547">Nucleotide-binding</keyword>
<dbReference type="Pfam" id="PF00005">
    <property type="entry name" value="ABC_tran"/>
    <property type="match status" value="2"/>
</dbReference>
<dbReference type="InterPro" id="IPR013525">
    <property type="entry name" value="ABC2_TM"/>
</dbReference>
<accession>A0A2T3AM74</accession>
<dbReference type="Pfam" id="PF14510">
    <property type="entry name" value="ABC_trans_N"/>
    <property type="match status" value="1"/>
</dbReference>
<feature type="transmembrane region" description="Helical" evidence="11">
    <location>
        <begin position="639"/>
        <end position="665"/>
    </location>
</feature>
<feature type="transmembrane region" description="Helical" evidence="11">
    <location>
        <begin position="1338"/>
        <end position="1361"/>
    </location>
</feature>
<dbReference type="InterPro" id="IPR029481">
    <property type="entry name" value="ABC_trans_N"/>
</dbReference>
<evidence type="ECO:0000313" key="14">
    <source>
        <dbReference type="Proteomes" id="UP000241462"/>
    </source>
</evidence>
<evidence type="ECO:0000256" key="1">
    <source>
        <dbReference type="ARBA" id="ARBA00004141"/>
    </source>
</evidence>
<dbReference type="InterPro" id="IPR017871">
    <property type="entry name" value="ABC_transporter-like_CS"/>
</dbReference>
<dbReference type="InterPro" id="IPR034003">
    <property type="entry name" value="ABCG_PDR_2"/>
</dbReference>
<dbReference type="InterPro" id="IPR003593">
    <property type="entry name" value="AAA+_ATPase"/>
</dbReference>
<dbReference type="SUPFAM" id="SSF52540">
    <property type="entry name" value="P-loop containing nucleoside triphosphate hydrolases"/>
    <property type="match status" value="2"/>
</dbReference>
<evidence type="ECO:0000259" key="12">
    <source>
        <dbReference type="PROSITE" id="PS50893"/>
    </source>
</evidence>
<evidence type="ECO:0000256" key="10">
    <source>
        <dbReference type="SAM" id="MobiDB-lite"/>
    </source>
</evidence>
<proteinExistence type="inferred from homology"/>
<keyword evidence="3" id="KW-0813">Transport</keyword>
<feature type="compositionally biased region" description="Basic and acidic residues" evidence="10">
    <location>
        <begin position="46"/>
        <end position="55"/>
    </location>
</feature>
<dbReference type="InParanoid" id="A0A2T3AM74"/>
<evidence type="ECO:0000256" key="2">
    <source>
        <dbReference type="ARBA" id="ARBA00006012"/>
    </source>
</evidence>
<evidence type="ECO:0000256" key="11">
    <source>
        <dbReference type="SAM" id="Phobius"/>
    </source>
</evidence>
<evidence type="ECO:0000256" key="7">
    <source>
        <dbReference type="ARBA" id="ARBA00022989"/>
    </source>
</evidence>
<dbReference type="Pfam" id="PF06422">
    <property type="entry name" value="PDR_CDR"/>
    <property type="match status" value="1"/>
</dbReference>
<dbReference type="EMBL" id="KZ678375">
    <property type="protein sequence ID" value="PSS03505.1"/>
    <property type="molecule type" value="Genomic_DNA"/>
</dbReference>
<evidence type="ECO:0000256" key="6">
    <source>
        <dbReference type="ARBA" id="ARBA00022840"/>
    </source>
</evidence>
<keyword evidence="7 11" id="KW-1133">Transmembrane helix</keyword>
<dbReference type="InterPro" id="IPR003439">
    <property type="entry name" value="ABC_transporter-like_ATP-bd"/>
</dbReference>
<evidence type="ECO:0000256" key="5">
    <source>
        <dbReference type="ARBA" id="ARBA00022741"/>
    </source>
</evidence>
<dbReference type="InterPro" id="IPR027417">
    <property type="entry name" value="P-loop_NTPase"/>
</dbReference>
<dbReference type="CDD" id="cd03232">
    <property type="entry name" value="ABCG_PDR_domain2"/>
    <property type="match status" value="1"/>
</dbReference>
<evidence type="ECO:0000256" key="8">
    <source>
        <dbReference type="ARBA" id="ARBA00023136"/>
    </source>
</evidence>
<dbReference type="GO" id="GO:0016887">
    <property type="term" value="F:ATP hydrolysis activity"/>
    <property type="evidence" value="ECO:0007669"/>
    <property type="project" value="InterPro"/>
</dbReference>
<feature type="coiled-coil region" evidence="9">
    <location>
        <begin position="498"/>
        <end position="532"/>
    </location>
</feature>
<comment type="subcellular location">
    <subcellularLocation>
        <location evidence="1">Membrane</location>
        <topology evidence="1">Multi-pass membrane protein</topology>
    </subcellularLocation>
</comment>
<dbReference type="OrthoDB" id="245989at2759"/>
<feature type="domain" description="ABC transporter" evidence="12">
    <location>
        <begin position="196"/>
        <end position="453"/>
    </location>
</feature>
<evidence type="ECO:0000256" key="4">
    <source>
        <dbReference type="ARBA" id="ARBA00022692"/>
    </source>
</evidence>
<feature type="compositionally biased region" description="Basic and acidic residues" evidence="10">
    <location>
        <begin position="73"/>
        <end position="83"/>
    </location>
</feature>
<evidence type="ECO:0000256" key="3">
    <source>
        <dbReference type="ARBA" id="ARBA00022448"/>
    </source>
</evidence>
<dbReference type="GO" id="GO:0140359">
    <property type="term" value="F:ABC-type transporter activity"/>
    <property type="evidence" value="ECO:0007669"/>
    <property type="project" value="InterPro"/>
</dbReference>
<feature type="transmembrane region" description="Helical" evidence="11">
    <location>
        <begin position="1260"/>
        <end position="1280"/>
    </location>
</feature>
<feature type="domain" description="ABC transporter" evidence="12">
    <location>
        <begin position="890"/>
        <end position="1132"/>
    </location>
</feature>
<feature type="compositionally biased region" description="Basic and acidic residues" evidence="10">
    <location>
        <begin position="1"/>
        <end position="23"/>
    </location>
</feature>
<dbReference type="PROSITE" id="PS00211">
    <property type="entry name" value="ABC_TRANSPORTER_1"/>
    <property type="match status" value="1"/>
</dbReference>
<dbReference type="STRING" id="2025994.A0A2T3AM74"/>
<dbReference type="GO" id="GO:0016020">
    <property type="term" value="C:membrane"/>
    <property type="evidence" value="ECO:0007669"/>
    <property type="project" value="UniProtKB-SubCell"/>
</dbReference>
<feature type="compositionally biased region" description="Polar residues" evidence="10">
    <location>
        <begin position="112"/>
        <end position="128"/>
    </location>
</feature>
<keyword evidence="4 11" id="KW-0812">Transmembrane</keyword>
<protein>
    <submittedName>
        <fullName evidence="13">ABC-2 type transporter-domain-containing protein</fullName>
    </submittedName>
</protein>
<name>A0A2T3AM74_9PEZI</name>
<dbReference type="FunFam" id="3.40.50.300:FF:001010">
    <property type="entry name" value="ABC multidrug transporter (Eurofung)"/>
    <property type="match status" value="1"/>
</dbReference>
<feature type="transmembrane region" description="Helical" evidence="11">
    <location>
        <begin position="1373"/>
        <end position="1392"/>
    </location>
</feature>
<feature type="transmembrane region" description="Helical" evidence="11">
    <location>
        <begin position="1231"/>
        <end position="1248"/>
    </location>
</feature>
<feature type="transmembrane region" description="Helical" evidence="11">
    <location>
        <begin position="563"/>
        <end position="586"/>
    </location>
</feature>
<dbReference type="CDD" id="cd03233">
    <property type="entry name" value="ABCG_PDR_domain1"/>
    <property type="match status" value="1"/>
</dbReference>
<dbReference type="InterPro" id="IPR034001">
    <property type="entry name" value="ABCG_PDR_1"/>
</dbReference>
<comment type="similarity">
    <text evidence="2">Belongs to the ABC transporter superfamily. ABCG family. PDR (TC 3.A.1.205) subfamily.</text>
</comment>
<keyword evidence="8 11" id="KW-0472">Membrane</keyword>
<keyword evidence="6" id="KW-0067">ATP-binding</keyword>
<dbReference type="InterPro" id="IPR010929">
    <property type="entry name" value="PDR_CDR_ABC"/>
</dbReference>
<feature type="compositionally biased region" description="Basic and acidic residues" evidence="10">
    <location>
        <begin position="94"/>
        <end position="111"/>
    </location>
</feature>
<dbReference type="FunFam" id="3.40.50.300:FF:000054">
    <property type="entry name" value="ABC multidrug transporter atrF"/>
    <property type="match status" value="1"/>
</dbReference>
<feature type="transmembrane region" description="Helical" evidence="11">
    <location>
        <begin position="815"/>
        <end position="836"/>
    </location>
</feature>
<feature type="compositionally biased region" description="Low complexity" evidence="10">
    <location>
        <begin position="33"/>
        <end position="44"/>
    </location>
</feature>
<dbReference type="Gene3D" id="3.40.50.300">
    <property type="entry name" value="P-loop containing nucleotide triphosphate hydrolases"/>
    <property type="match status" value="2"/>
</dbReference>
<feature type="transmembrane region" description="Helical" evidence="11">
    <location>
        <begin position="672"/>
        <end position="693"/>
    </location>
</feature>
<dbReference type="PROSITE" id="PS50893">
    <property type="entry name" value="ABC_TRANSPORTER_2"/>
    <property type="match status" value="2"/>
</dbReference>
<organism evidence="13 14">
    <name type="scientific">Coniella lustricola</name>
    <dbReference type="NCBI Taxonomy" id="2025994"/>
    <lineage>
        <taxon>Eukaryota</taxon>
        <taxon>Fungi</taxon>
        <taxon>Dikarya</taxon>
        <taxon>Ascomycota</taxon>
        <taxon>Pezizomycotina</taxon>
        <taxon>Sordariomycetes</taxon>
        <taxon>Sordariomycetidae</taxon>
        <taxon>Diaporthales</taxon>
        <taxon>Schizoparmaceae</taxon>
        <taxon>Coniella</taxon>
    </lineage>
</organism>
<dbReference type="SMART" id="SM00382">
    <property type="entry name" value="AAA"/>
    <property type="match status" value="2"/>
</dbReference>
<reference evidence="13 14" key="1">
    <citation type="journal article" date="2018" name="Mycol. Prog.">
        <title>Coniella lustricola, a new species from submerged detritus.</title>
        <authorList>
            <person name="Raudabaugh D.B."/>
            <person name="Iturriaga T."/>
            <person name="Carver A."/>
            <person name="Mondo S."/>
            <person name="Pangilinan J."/>
            <person name="Lipzen A."/>
            <person name="He G."/>
            <person name="Amirebrahimi M."/>
            <person name="Grigoriev I.V."/>
            <person name="Miller A.N."/>
        </authorList>
    </citation>
    <scope>NUCLEOTIDE SEQUENCE [LARGE SCALE GENOMIC DNA]</scope>
    <source>
        <strain evidence="13 14">B22-T-1</strain>
    </source>
</reference>
<dbReference type="GO" id="GO:0005524">
    <property type="term" value="F:ATP binding"/>
    <property type="evidence" value="ECO:0007669"/>
    <property type="project" value="UniProtKB-KW"/>
</dbReference>
<gene>
    <name evidence="13" type="ORF">BD289DRAFT_478657</name>
</gene>
<dbReference type="PANTHER" id="PTHR19241">
    <property type="entry name" value="ATP-BINDING CASSETTE TRANSPORTER"/>
    <property type="match status" value="1"/>
</dbReference>
<dbReference type="Pfam" id="PF01061">
    <property type="entry name" value="ABC2_membrane"/>
    <property type="match status" value="2"/>
</dbReference>
<dbReference type="Proteomes" id="UP000241462">
    <property type="component" value="Unassembled WGS sequence"/>
</dbReference>